<dbReference type="InterPro" id="IPR003594">
    <property type="entry name" value="HATPase_dom"/>
</dbReference>
<dbReference type="InterPro" id="IPR043150">
    <property type="entry name" value="Phytochrome_PHY_sf"/>
</dbReference>
<dbReference type="Gene3D" id="3.30.565.10">
    <property type="entry name" value="Histidine kinase-like ATPase, C-terminal domain"/>
    <property type="match status" value="1"/>
</dbReference>
<evidence type="ECO:0000313" key="12">
    <source>
        <dbReference type="EMBL" id="GCE08789.1"/>
    </source>
</evidence>
<comment type="similarity">
    <text evidence="2">In the N-terminal section; belongs to the phytochrome family.</text>
</comment>
<keyword evidence="8" id="KW-0157">Chromophore</keyword>
<dbReference type="Gene3D" id="3.30.450.20">
    <property type="entry name" value="PAS domain"/>
    <property type="match status" value="1"/>
</dbReference>
<evidence type="ECO:0000256" key="1">
    <source>
        <dbReference type="ARBA" id="ARBA00000085"/>
    </source>
</evidence>
<evidence type="ECO:0000259" key="11">
    <source>
        <dbReference type="PROSITE" id="PS50109"/>
    </source>
</evidence>
<dbReference type="InterPro" id="IPR016132">
    <property type="entry name" value="Phyto_chromo_attachment"/>
</dbReference>
<dbReference type="RefSeq" id="WP_126601276.1">
    <property type="nucleotide sequence ID" value="NZ_BIFQ01000002.1"/>
</dbReference>
<dbReference type="InterPro" id="IPR050351">
    <property type="entry name" value="BphY/WalK/GraS-like"/>
</dbReference>
<dbReference type="SMART" id="SM00387">
    <property type="entry name" value="HATPase_c"/>
    <property type="match status" value="1"/>
</dbReference>
<dbReference type="SUPFAM" id="SSF55874">
    <property type="entry name" value="ATPase domain of HSP90 chaperone/DNA topoisomerase II/histidine kinase"/>
    <property type="match status" value="1"/>
</dbReference>
<dbReference type="SUPFAM" id="SSF55785">
    <property type="entry name" value="PYP-like sensor domain (PAS domain)"/>
    <property type="match status" value="1"/>
</dbReference>
<name>A0A401ZPI3_9CHLR</name>
<dbReference type="InterPro" id="IPR013515">
    <property type="entry name" value="Phytochrome_cen-reg"/>
</dbReference>
<sequence>MAGTTSMFSVDLTTCDQEPIHIPGSIQPHGVLLALGEPDLTIVQVSNNTRDILGVAPEAMLGTPLKNWLAAEHVAALRGLHLEPLEHNPVYLFTVKLLGVPQRFDSIVHRVHDVLILELEPIAEAGLPADATSSKDIYYTIQSTFTRLQRATSISMLSQQVAEHVRALTGFDRVMIYRFEADGHGVVRAEARREDLSPYLNLHYPASDIPAQARRLYQLNWLRLIPDCNYRPATLIPSVNPLTNQPLDMSYAVLRSVSPVHLEYLGNMGVAASMSISLIVEDTLWGLIACHHYTPRYVPYDLRTACELIGRIMSLQLPLVEEREEREYVVQLQTRHSQLIEAISTEKLSLADAFTHHAPTALEFIAAGGVAVCVDGACRLLGQTPSPSQVDKLLDWLVQQSEDQILVTNKLSSLYPAAAAFQTVASGLLALVLSRSLRHYILWFRPEIVQTVHWGGDPHKPVDVVRQGSQLSPRRSFEVWKQQVYGMSQPWQLCEVEAVDRLRSAIIRALLRQAEEMARLNRELERSNIELDTFAYAASHDLKEPLRGIHNYAHFLLEDYGEQLDEEGVYKLRTLVSLSQRMEDLMNSLLYYSRVGRADLSMRETDLNLVLQQAMALLQARIEESGACIRVRAPLPSVVCDGSRVGAVFLNLIGNAIKYAGEQRPQIEIGVLSAFEQQEHLSYLKARGQLTPPAAQALGHGLPVFYIRDNGIGIASEHFETIFRIFKRLHGRDAFGGGTGAGLTIVKKIVELHGGTIWVESVEGQGSTFFWTLGSSEKEL</sequence>
<dbReference type="PANTHER" id="PTHR42878:SF15">
    <property type="entry name" value="BACTERIOPHYTOCHROME"/>
    <property type="match status" value="1"/>
</dbReference>
<dbReference type="OrthoDB" id="9766459at2"/>
<dbReference type="Pfam" id="PF02518">
    <property type="entry name" value="HATPase_c"/>
    <property type="match status" value="1"/>
</dbReference>
<dbReference type="InterPro" id="IPR029016">
    <property type="entry name" value="GAF-like_dom_sf"/>
</dbReference>
<dbReference type="InterPro" id="IPR005467">
    <property type="entry name" value="His_kinase_dom"/>
</dbReference>
<dbReference type="GO" id="GO:0007234">
    <property type="term" value="P:osmosensory signaling via phosphorelay pathway"/>
    <property type="evidence" value="ECO:0007669"/>
    <property type="project" value="TreeGrafter"/>
</dbReference>
<dbReference type="SUPFAM" id="SSF47384">
    <property type="entry name" value="Homodimeric domain of signal transducing histidine kinase"/>
    <property type="match status" value="1"/>
</dbReference>
<dbReference type="InterPro" id="IPR001294">
    <property type="entry name" value="Phytochrome"/>
</dbReference>
<keyword evidence="4" id="KW-0600">Photoreceptor protein</keyword>
<comment type="caution">
    <text evidence="12">The sequence shown here is derived from an EMBL/GenBank/DDBJ whole genome shotgun (WGS) entry which is preliminary data.</text>
</comment>
<dbReference type="GO" id="GO:0000156">
    <property type="term" value="F:phosphorelay response regulator activity"/>
    <property type="evidence" value="ECO:0007669"/>
    <property type="project" value="TreeGrafter"/>
</dbReference>
<dbReference type="GO" id="GO:0009881">
    <property type="term" value="F:photoreceptor activity"/>
    <property type="evidence" value="ECO:0007669"/>
    <property type="project" value="UniProtKB-KW"/>
</dbReference>
<evidence type="ECO:0000313" key="13">
    <source>
        <dbReference type="Proteomes" id="UP000287224"/>
    </source>
</evidence>
<dbReference type="InterPro" id="IPR003018">
    <property type="entry name" value="GAF"/>
</dbReference>
<dbReference type="SUPFAM" id="SSF55781">
    <property type="entry name" value="GAF domain-like"/>
    <property type="match status" value="2"/>
</dbReference>
<evidence type="ECO:0000256" key="6">
    <source>
        <dbReference type="ARBA" id="ARBA00022679"/>
    </source>
</evidence>
<dbReference type="InterPro" id="IPR036890">
    <property type="entry name" value="HATPase_C_sf"/>
</dbReference>
<dbReference type="InterPro" id="IPR003661">
    <property type="entry name" value="HisK_dim/P_dom"/>
</dbReference>
<dbReference type="Pfam" id="PF01590">
    <property type="entry name" value="GAF"/>
    <property type="match status" value="1"/>
</dbReference>
<evidence type="ECO:0000256" key="3">
    <source>
        <dbReference type="ARBA" id="ARBA00012438"/>
    </source>
</evidence>
<keyword evidence="6" id="KW-0808">Transferase</keyword>
<dbReference type="Pfam" id="PF00512">
    <property type="entry name" value="HisKA"/>
    <property type="match status" value="1"/>
</dbReference>
<proteinExistence type="inferred from homology"/>
<dbReference type="PANTHER" id="PTHR42878">
    <property type="entry name" value="TWO-COMPONENT HISTIDINE KINASE"/>
    <property type="match status" value="1"/>
</dbReference>
<dbReference type="SMART" id="SM00388">
    <property type="entry name" value="HisKA"/>
    <property type="match status" value="1"/>
</dbReference>
<evidence type="ECO:0000256" key="8">
    <source>
        <dbReference type="ARBA" id="ARBA00022991"/>
    </source>
</evidence>
<comment type="catalytic activity">
    <reaction evidence="1">
        <text>ATP + protein L-histidine = ADP + protein N-phospho-L-histidine.</text>
        <dbReference type="EC" id="2.7.13.3"/>
    </reaction>
</comment>
<accession>A0A401ZPI3</accession>
<reference evidence="13" key="1">
    <citation type="submission" date="2018-12" db="EMBL/GenBank/DDBJ databases">
        <title>Tengunoibacter tsumagoiensis gen. nov., sp. nov., Dictyobacter kobayashii sp. nov., D. alpinus sp. nov., and D. joshuensis sp. nov. and description of Dictyobacteraceae fam. nov. within the order Ktedonobacterales isolated from Tengu-no-mugimeshi.</title>
        <authorList>
            <person name="Wang C.M."/>
            <person name="Zheng Y."/>
            <person name="Sakai Y."/>
            <person name="Toyoda A."/>
            <person name="Minakuchi Y."/>
            <person name="Abe K."/>
            <person name="Yokota A."/>
            <person name="Yabe S."/>
        </authorList>
    </citation>
    <scope>NUCLEOTIDE SEQUENCE [LARGE SCALE GENOMIC DNA]</scope>
    <source>
        <strain evidence="13">S-27</strain>
    </source>
</reference>
<feature type="domain" description="Histidine kinase" evidence="11">
    <location>
        <begin position="537"/>
        <end position="777"/>
    </location>
</feature>
<evidence type="ECO:0000259" key="10">
    <source>
        <dbReference type="PROSITE" id="PS50046"/>
    </source>
</evidence>
<keyword evidence="7 12" id="KW-0418">Kinase</keyword>
<keyword evidence="13" id="KW-1185">Reference proteome</keyword>
<dbReference type="Proteomes" id="UP000287224">
    <property type="component" value="Unassembled WGS sequence"/>
</dbReference>
<dbReference type="AlphaFoldDB" id="A0A401ZPI3"/>
<keyword evidence="9" id="KW-0675">Receptor</keyword>
<dbReference type="Pfam" id="PF00360">
    <property type="entry name" value="PHY"/>
    <property type="match status" value="1"/>
</dbReference>
<dbReference type="CDD" id="cd00082">
    <property type="entry name" value="HisKA"/>
    <property type="match status" value="1"/>
</dbReference>
<dbReference type="GO" id="GO:0030295">
    <property type="term" value="F:protein kinase activator activity"/>
    <property type="evidence" value="ECO:0007669"/>
    <property type="project" value="TreeGrafter"/>
</dbReference>
<dbReference type="Gene3D" id="1.10.287.130">
    <property type="match status" value="1"/>
</dbReference>
<dbReference type="SMART" id="SM00065">
    <property type="entry name" value="GAF"/>
    <property type="match status" value="1"/>
</dbReference>
<dbReference type="InterPro" id="IPR013654">
    <property type="entry name" value="PAS_2"/>
</dbReference>
<dbReference type="InterPro" id="IPR036097">
    <property type="entry name" value="HisK_dim/P_sf"/>
</dbReference>
<feature type="domain" description="Phytochrome chromophore attachment site" evidence="10">
    <location>
        <begin position="153"/>
        <end position="311"/>
    </location>
</feature>
<dbReference type="PRINTS" id="PR01033">
    <property type="entry name" value="PHYTOCHROME"/>
</dbReference>
<dbReference type="GO" id="GO:0009584">
    <property type="term" value="P:detection of visible light"/>
    <property type="evidence" value="ECO:0007669"/>
    <property type="project" value="InterPro"/>
</dbReference>
<gene>
    <name evidence="12" type="ORF">KDAU_61180</name>
</gene>
<dbReference type="PROSITE" id="PS50046">
    <property type="entry name" value="PHYTOCHROME_2"/>
    <property type="match status" value="1"/>
</dbReference>
<dbReference type="Pfam" id="PF08446">
    <property type="entry name" value="PAS_2"/>
    <property type="match status" value="1"/>
</dbReference>
<dbReference type="GO" id="GO:0000155">
    <property type="term" value="F:phosphorelay sensor kinase activity"/>
    <property type="evidence" value="ECO:0007669"/>
    <property type="project" value="InterPro"/>
</dbReference>
<dbReference type="Gene3D" id="3.30.450.270">
    <property type="match status" value="1"/>
</dbReference>
<dbReference type="InterPro" id="IPR035965">
    <property type="entry name" value="PAS-like_dom_sf"/>
</dbReference>
<evidence type="ECO:0000256" key="9">
    <source>
        <dbReference type="ARBA" id="ARBA00023170"/>
    </source>
</evidence>
<organism evidence="12 13">
    <name type="scientific">Dictyobacter aurantiacus</name>
    <dbReference type="NCBI Taxonomy" id="1936993"/>
    <lineage>
        <taxon>Bacteria</taxon>
        <taxon>Bacillati</taxon>
        <taxon>Chloroflexota</taxon>
        <taxon>Ktedonobacteria</taxon>
        <taxon>Ktedonobacterales</taxon>
        <taxon>Dictyobacteraceae</taxon>
        <taxon>Dictyobacter</taxon>
    </lineage>
</organism>
<evidence type="ECO:0000256" key="7">
    <source>
        <dbReference type="ARBA" id="ARBA00022777"/>
    </source>
</evidence>
<dbReference type="EC" id="2.7.13.3" evidence="3"/>
<protein>
    <recommendedName>
        <fullName evidence="3">histidine kinase</fullName>
        <ecNumber evidence="3">2.7.13.3</ecNumber>
    </recommendedName>
</protein>
<evidence type="ECO:0000256" key="5">
    <source>
        <dbReference type="ARBA" id="ARBA00022606"/>
    </source>
</evidence>
<dbReference type="GO" id="GO:0006355">
    <property type="term" value="P:regulation of DNA-templated transcription"/>
    <property type="evidence" value="ECO:0007669"/>
    <property type="project" value="InterPro"/>
</dbReference>
<evidence type="ECO:0000256" key="2">
    <source>
        <dbReference type="ARBA" id="ARBA00006402"/>
    </source>
</evidence>
<dbReference type="EMBL" id="BIFQ01000002">
    <property type="protein sequence ID" value="GCE08789.1"/>
    <property type="molecule type" value="Genomic_DNA"/>
</dbReference>
<dbReference type="PROSITE" id="PS50109">
    <property type="entry name" value="HIS_KIN"/>
    <property type="match status" value="1"/>
</dbReference>
<evidence type="ECO:0000256" key="4">
    <source>
        <dbReference type="ARBA" id="ARBA00022543"/>
    </source>
</evidence>
<dbReference type="Gene3D" id="3.30.450.40">
    <property type="match status" value="1"/>
</dbReference>
<keyword evidence="5" id="KW-0716">Sensory transduction</keyword>